<evidence type="ECO:0000313" key="2">
    <source>
        <dbReference type="EMBL" id="ORZ38036.1"/>
    </source>
</evidence>
<proteinExistence type="predicted"/>
<reference evidence="2 3" key="1">
    <citation type="submission" date="2016-07" db="EMBL/GenBank/DDBJ databases">
        <title>Pervasive Adenine N6-methylation of Active Genes in Fungi.</title>
        <authorList>
            <consortium name="DOE Joint Genome Institute"/>
            <person name="Mondo S.J."/>
            <person name="Dannebaum R.O."/>
            <person name="Kuo R.C."/>
            <person name="Labutti K."/>
            <person name="Haridas S."/>
            <person name="Kuo A."/>
            <person name="Salamov A."/>
            <person name="Ahrendt S.R."/>
            <person name="Lipzen A."/>
            <person name="Sullivan W."/>
            <person name="Andreopoulos W.B."/>
            <person name="Clum A."/>
            <person name="Lindquist E."/>
            <person name="Daum C."/>
            <person name="Ramamoorthy G.K."/>
            <person name="Gryganskyi A."/>
            <person name="Culley D."/>
            <person name="Magnuson J.K."/>
            <person name="James T.Y."/>
            <person name="O'Malley M.A."/>
            <person name="Stajich J.E."/>
            <person name="Spatafora J.W."/>
            <person name="Visel A."/>
            <person name="Grigoriev I.V."/>
        </authorList>
    </citation>
    <scope>NUCLEOTIDE SEQUENCE [LARGE SCALE GENOMIC DNA]</scope>
    <source>
        <strain evidence="2 3">PL171</strain>
    </source>
</reference>
<evidence type="ECO:0000256" key="1">
    <source>
        <dbReference type="SAM" id="MobiDB-lite"/>
    </source>
</evidence>
<comment type="caution">
    <text evidence="2">The sequence shown here is derived from an EMBL/GenBank/DDBJ whole genome shotgun (WGS) entry which is preliminary data.</text>
</comment>
<feature type="non-terminal residue" evidence="2">
    <location>
        <position position="1"/>
    </location>
</feature>
<evidence type="ECO:0000313" key="3">
    <source>
        <dbReference type="Proteomes" id="UP000193411"/>
    </source>
</evidence>
<organism evidence="2 3">
    <name type="scientific">Catenaria anguillulae PL171</name>
    <dbReference type="NCBI Taxonomy" id="765915"/>
    <lineage>
        <taxon>Eukaryota</taxon>
        <taxon>Fungi</taxon>
        <taxon>Fungi incertae sedis</taxon>
        <taxon>Blastocladiomycota</taxon>
        <taxon>Blastocladiomycetes</taxon>
        <taxon>Blastocladiales</taxon>
        <taxon>Catenariaceae</taxon>
        <taxon>Catenaria</taxon>
    </lineage>
</organism>
<protein>
    <submittedName>
        <fullName evidence="2">Uncharacterized protein</fullName>
    </submittedName>
</protein>
<accession>A0A1Y2HTW5</accession>
<dbReference type="AlphaFoldDB" id="A0A1Y2HTW5"/>
<gene>
    <name evidence="2" type="ORF">BCR44DRAFT_1429456</name>
</gene>
<name>A0A1Y2HTW5_9FUNG</name>
<feature type="region of interest" description="Disordered" evidence="1">
    <location>
        <begin position="25"/>
        <end position="59"/>
    </location>
</feature>
<dbReference type="EMBL" id="MCFL01000010">
    <property type="protein sequence ID" value="ORZ38036.1"/>
    <property type="molecule type" value="Genomic_DNA"/>
</dbReference>
<keyword evidence="3" id="KW-1185">Reference proteome</keyword>
<feature type="compositionally biased region" description="Polar residues" evidence="1">
    <location>
        <begin position="27"/>
        <end position="45"/>
    </location>
</feature>
<sequence>IRPSQPPSRYPLPFIHSHHHAFHPRQWQPSHFHSHHQSLQVNPQSPHLFRKSRNTPCTA</sequence>
<dbReference type="Proteomes" id="UP000193411">
    <property type="component" value="Unassembled WGS sequence"/>
</dbReference>